<feature type="transmembrane region" description="Helical" evidence="2">
    <location>
        <begin position="21"/>
        <end position="43"/>
    </location>
</feature>
<keyword evidence="1" id="KW-0175">Coiled coil</keyword>
<evidence type="ECO:0000256" key="2">
    <source>
        <dbReference type="SAM" id="Phobius"/>
    </source>
</evidence>
<dbReference type="AlphaFoldDB" id="A0A5R9DV56"/>
<feature type="coiled-coil region" evidence="1">
    <location>
        <begin position="249"/>
        <end position="301"/>
    </location>
</feature>
<dbReference type="RefSeq" id="WP_138405277.1">
    <property type="nucleotide sequence ID" value="NZ_VBSP01000047.1"/>
</dbReference>
<organism evidence="3 4">
    <name type="scientific">Ruoffia tabacinasalis</name>
    <dbReference type="NCBI Taxonomy" id="87458"/>
    <lineage>
        <taxon>Bacteria</taxon>
        <taxon>Bacillati</taxon>
        <taxon>Bacillota</taxon>
        <taxon>Bacilli</taxon>
        <taxon>Lactobacillales</taxon>
        <taxon>Aerococcaceae</taxon>
        <taxon>Ruoffia</taxon>
    </lineage>
</organism>
<feature type="transmembrane region" description="Helical" evidence="2">
    <location>
        <begin position="309"/>
        <end position="330"/>
    </location>
</feature>
<keyword evidence="2" id="KW-0812">Transmembrane</keyword>
<keyword evidence="2" id="KW-1133">Transmembrane helix</keyword>
<reference evidence="3 4" key="1">
    <citation type="submission" date="2019-05" db="EMBL/GenBank/DDBJ databases">
        <title>The metagenome of a microbial culture collection derived from dairy environment covers the genomic content of the human microbiome.</title>
        <authorList>
            <person name="Roder T."/>
            <person name="Wuthrich D."/>
            <person name="Sattari Z."/>
            <person name="Von Ah U."/>
            <person name="Bar C."/>
            <person name="Ronchi F."/>
            <person name="Macpherson A.J."/>
            <person name="Ganal-Vonarburg S.C."/>
            <person name="Bruggmann R."/>
            <person name="Vergeres G."/>
        </authorList>
    </citation>
    <scope>NUCLEOTIDE SEQUENCE [LARGE SCALE GENOMIC DNA]</scope>
    <source>
        <strain evidence="3 4">FAM 24227</strain>
    </source>
</reference>
<evidence type="ECO:0000256" key="1">
    <source>
        <dbReference type="SAM" id="Coils"/>
    </source>
</evidence>
<accession>A0A5R9DV56</accession>
<feature type="transmembrane region" description="Helical" evidence="2">
    <location>
        <begin position="95"/>
        <end position="117"/>
    </location>
</feature>
<evidence type="ECO:0000313" key="3">
    <source>
        <dbReference type="EMBL" id="TLQ39809.1"/>
    </source>
</evidence>
<evidence type="ECO:0000313" key="4">
    <source>
        <dbReference type="Proteomes" id="UP000306420"/>
    </source>
</evidence>
<dbReference type="Proteomes" id="UP000306420">
    <property type="component" value="Unassembled WGS sequence"/>
</dbReference>
<dbReference type="OrthoDB" id="2154696at2"/>
<protein>
    <submittedName>
        <fullName evidence="3">Uncharacterized protein</fullName>
    </submittedName>
</protein>
<proteinExistence type="predicted"/>
<gene>
    <name evidence="3" type="ORF">FEZ33_10165</name>
</gene>
<feature type="transmembrane region" description="Helical" evidence="2">
    <location>
        <begin position="63"/>
        <end position="83"/>
    </location>
</feature>
<dbReference type="EMBL" id="VBSP01000047">
    <property type="protein sequence ID" value="TLQ39809.1"/>
    <property type="molecule type" value="Genomic_DNA"/>
</dbReference>
<name>A0A5R9DV56_9LACT</name>
<comment type="caution">
    <text evidence="3">The sequence shown here is derived from an EMBL/GenBank/DDBJ whole genome shotgun (WGS) entry which is preliminary data.</text>
</comment>
<keyword evidence="2" id="KW-0472">Membrane</keyword>
<sequence>MKKYILDGINEKAGNNMSWRAIFAGVVTFVAISILFSLIGAAVGFGVPDFTSQNPLDGVGTSLVIWTIIALIVSLAAAGYVTGITANRAGFIHGFLTWAVSVIVMFALMTSAVGMAFNSLGTVLGYTGQVAGDAISGTADTVGSLSQEAFDSIAQEINVDSQDLEQTVTDVLEDTEIEQLQPDYLDNQVQATIDDVSTAGYNIVVNGQDPQQEIENVTSNIQGRIDEIGQELDEDALTEAISNNTDLSEQEAEEAVTNIQEAYGQASQEAEQALNDAQTAVEDLQVQAEQAFAESAQVAEEVANKTSQYSLYVFLGLLAAMFITSFAGFAGAKTASETHNNAV</sequence>